<keyword evidence="3 5" id="KW-0375">Hydrogen ion transport</keyword>
<dbReference type="NCBIfam" id="TIGR01147">
    <property type="entry name" value="V_ATP_synt_G"/>
    <property type="match status" value="1"/>
</dbReference>
<dbReference type="GO" id="GO:0046961">
    <property type="term" value="F:proton-transporting ATPase activity, rotational mechanism"/>
    <property type="evidence" value="ECO:0007669"/>
    <property type="project" value="InterPro"/>
</dbReference>
<evidence type="ECO:0000256" key="5">
    <source>
        <dbReference type="RuleBase" id="RU364019"/>
    </source>
</evidence>
<dbReference type="VEuPathDB" id="VectorBase:LDEU000644"/>
<keyword evidence="8" id="KW-1185">Reference proteome</keyword>
<dbReference type="InterPro" id="IPR005124">
    <property type="entry name" value="V-ATPase_G"/>
</dbReference>
<name>A0A443SV51_9ACAR</name>
<dbReference type="GO" id="GO:0000221">
    <property type="term" value="C:vacuolar proton-transporting V-type ATPase, V1 domain"/>
    <property type="evidence" value="ECO:0007669"/>
    <property type="project" value="TreeGrafter"/>
</dbReference>
<dbReference type="GO" id="GO:0097401">
    <property type="term" value="P:synaptic vesicle lumen acidification"/>
    <property type="evidence" value="ECO:0007669"/>
    <property type="project" value="TreeGrafter"/>
</dbReference>
<evidence type="ECO:0000256" key="3">
    <source>
        <dbReference type="ARBA" id="ARBA00022781"/>
    </source>
</evidence>
<evidence type="ECO:0000256" key="6">
    <source>
        <dbReference type="SAM" id="Coils"/>
    </source>
</evidence>
<keyword evidence="6" id="KW-0175">Coiled coil</keyword>
<feature type="coiled-coil region" evidence="6">
    <location>
        <begin position="8"/>
        <end position="57"/>
    </location>
</feature>
<dbReference type="PANTHER" id="PTHR12713">
    <property type="entry name" value="VACUOLAR ATP SYNTHASE SUBUNIT G"/>
    <property type="match status" value="1"/>
</dbReference>
<evidence type="ECO:0000256" key="2">
    <source>
        <dbReference type="ARBA" id="ARBA00022448"/>
    </source>
</evidence>
<evidence type="ECO:0000256" key="4">
    <source>
        <dbReference type="ARBA" id="ARBA00023065"/>
    </source>
</evidence>
<evidence type="ECO:0000313" key="7">
    <source>
        <dbReference type="EMBL" id="RWS31392.1"/>
    </source>
</evidence>
<keyword evidence="2 5" id="KW-0813">Transport</keyword>
<keyword evidence="4 5" id="KW-0406">Ion transport</keyword>
<comment type="subunit">
    <text evidence="5">V-ATPase is a heteromultimeric enzyme made up of two complexes: the ATP-hydrolytic V1 complex and the proton translocation V0 complex.</text>
</comment>
<evidence type="ECO:0000256" key="1">
    <source>
        <dbReference type="ARBA" id="ARBA00010066"/>
    </source>
</evidence>
<evidence type="ECO:0000313" key="8">
    <source>
        <dbReference type="Proteomes" id="UP000288716"/>
    </source>
</evidence>
<dbReference type="Pfam" id="PF03179">
    <property type="entry name" value="V-ATPase_G"/>
    <property type="match status" value="1"/>
</dbReference>
<sequence length="118" mass="13694">MASQTQGIQQLLLAEKKAAEKVNEARKRKQKRLKQAKDEAAAEIEKFRSEREAAFLEYEKKHMGSRDDIAVRIENETRAKFDAMNKTVALTKDKVIGELLERIIYDVKPELHKNLRLN</sequence>
<dbReference type="Proteomes" id="UP000288716">
    <property type="component" value="Unassembled WGS sequence"/>
</dbReference>
<accession>A0A443SV51</accession>
<dbReference type="GO" id="GO:0098793">
    <property type="term" value="C:presynapse"/>
    <property type="evidence" value="ECO:0007669"/>
    <property type="project" value="GOC"/>
</dbReference>
<dbReference type="AlphaFoldDB" id="A0A443SV51"/>
<proteinExistence type="inferred from homology"/>
<reference evidence="7 8" key="1">
    <citation type="journal article" date="2018" name="Gigascience">
        <title>Genomes of trombidid mites reveal novel predicted allergens and laterally-transferred genes associated with secondary metabolism.</title>
        <authorList>
            <person name="Dong X."/>
            <person name="Chaisiri K."/>
            <person name="Xia D."/>
            <person name="Armstrong S.D."/>
            <person name="Fang Y."/>
            <person name="Donnelly M.J."/>
            <person name="Kadowaki T."/>
            <person name="McGarry J.W."/>
            <person name="Darby A.C."/>
            <person name="Makepeace B.L."/>
        </authorList>
    </citation>
    <scope>NUCLEOTIDE SEQUENCE [LARGE SCALE GENOMIC DNA]</scope>
    <source>
        <strain evidence="7">UoL-UT</strain>
    </source>
</reference>
<dbReference type="Gene3D" id="1.20.5.2950">
    <property type="match status" value="1"/>
</dbReference>
<dbReference type="FunFam" id="1.20.5.2950:FF:000001">
    <property type="entry name" value="V-type proton ATPase subunit G"/>
    <property type="match status" value="1"/>
</dbReference>
<dbReference type="EMBL" id="NCKV01000175">
    <property type="protein sequence ID" value="RWS31392.1"/>
    <property type="molecule type" value="Genomic_DNA"/>
</dbReference>
<comment type="function">
    <text evidence="5">Subunit of the V1 complex of vacuolar(H+)-ATPase (V-ATPase), a multisubunit enzyme composed of a peripheral complex (V1) that hydrolyzes ATP and a membrane integral complex (V0) that translocates protons. V-ATPase is responsible for acidifying and maintaining the pH of intracellular compartments and in some cell types, is targeted to the plasma membrane, where it is responsible for acidifying the extracellular environment.</text>
</comment>
<dbReference type="OrthoDB" id="250802at2759"/>
<dbReference type="PANTHER" id="PTHR12713:SF11">
    <property type="entry name" value="V-TYPE PROTON ATPASE SUBUNIT G"/>
    <property type="match status" value="1"/>
</dbReference>
<organism evidence="7 8">
    <name type="scientific">Leptotrombidium deliense</name>
    <dbReference type="NCBI Taxonomy" id="299467"/>
    <lineage>
        <taxon>Eukaryota</taxon>
        <taxon>Metazoa</taxon>
        <taxon>Ecdysozoa</taxon>
        <taxon>Arthropoda</taxon>
        <taxon>Chelicerata</taxon>
        <taxon>Arachnida</taxon>
        <taxon>Acari</taxon>
        <taxon>Acariformes</taxon>
        <taxon>Trombidiformes</taxon>
        <taxon>Prostigmata</taxon>
        <taxon>Anystina</taxon>
        <taxon>Parasitengona</taxon>
        <taxon>Trombiculoidea</taxon>
        <taxon>Trombiculidae</taxon>
        <taxon>Leptotrombidium</taxon>
    </lineage>
</organism>
<comment type="similarity">
    <text evidence="1 5">Belongs to the V-ATPase G subunit family.</text>
</comment>
<comment type="caution">
    <text evidence="7">The sequence shown here is derived from an EMBL/GenBank/DDBJ whole genome shotgun (WGS) entry which is preliminary data.</text>
</comment>
<gene>
    <name evidence="7" type="ORF">B4U80_01891</name>
</gene>
<dbReference type="STRING" id="299467.A0A443SV51"/>
<dbReference type="GO" id="GO:0016887">
    <property type="term" value="F:ATP hydrolysis activity"/>
    <property type="evidence" value="ECO:0007669"/>
    <property type="project" value="TreeGrafter"/>
</dbReference>
<protein>
    <recommendedName>
        <fullName evidence="5">V-type proton ATPase subunit G</fullName>
    </recommendedName>
</protein>